<dbReference type="AlphaFoldDB" id="A0A166I302"/>
<sequence>MKYTNTFKEFCLCLVNQNFDELQELLAGYVLGDLTSEEVAKVKQLLETSPELKVEVNGLQNSLALLPWALPETSPPKNL</sequence>
<proteinExistence type="predicted"/>
<comment type="subcellular location">
    <subcellularLocation>
        <location evidence="1">Membrane</location>
        <topology evidence="1">Single-pass membrane protein</topology>
    </subcellularLocation>
</comment>
<dbReference type="InterPro" id="IPR041916">
    <property type="entry name" value="Anti_sigma_zinc_sf"/>
</dbReference>
<dbReference type="PANTHER" id="PTHR37461:SF1">
    <property type="entry name" value="ANTI-SIGMA-K FACTOR RSKA"/>
    <property type="match status" value="1"/>
</dbReference>
<gene>
    <name evidence="5" type="ORF">A2T98_21400</name>
</gene>
<evidence type="ECO:0000313" key="5">
    <source>
        <dbReference type="EMBL" id="KZL47797.1"/>
    </source>
</evidence>
<dbReference type="GO" id="GO:0016020">
    <property type="term" value="C:membrane"/>
    <property type="evidence" value="ECO:0007669"/>
    <property type="project" value="UniProtKB-SubCell"/>
</dbReference>
<protein>
    <recommendedName>
        <fullName evidence="7">Zinc-finger domain-containing protein</fullName>
    </recommendedName>
</protein>
<dbReference type="PANTHER" id="PTHR37461">
    <property type="entry name" value="ANTI-SIGMA-K FACTOR RSKA"/>
    <property type="match status" value="1"/>
</dbReference>
<dbReference type="InterPro" id="IPR051474">
    <property type="entry name" value="Anti-sigma-K/W_factor"/>
</dbReference>
<dbReference type="RefSeq" id="WP_063874498.1">
    <property type="nucleotide sequence ID" value="NZ_CAWMRI010000281.1"/>
</dbReference>
<dbReference type="GO" id="GO:0016989">
    <property type="term" value="F:sigma factor antagonist activity"/>
    <property type="evidence" value="ECO:0007669"/>
    <property type="project" value="TreeGrafter"/>
</dbReference>
<organism evidence="5 6">
    <name type="scientific">Nodularia spumigena CENA596</name>
    <dbReference type="NCBI Taxonomy" id="1819295"/>
    <lineage>
        <taxon>Bacteria</taxon>
        <taxon>Bacillati</taxon>
        <taxon>Cyanobacteriota</taxon>
        <taxon>Cyanophyceae</taxon>
        <taxon>Nostocales</taxon>
        <taxon>Nodulariaceae</taxon>
        <taxon>Nodularia</taxon>
    </lineage>
</organism>
<dbReference type="Gene3D" id="1.10.10.1320">
    <property type="entry name" value="Anti-sigma factor, zinc-finger domain"/>
    <property type="match status" value="1"/>
</dbReference>
<comment type="caution">
    <text evidence="5">The sequence shown here is derived from an EMBL/GenBank/DDBJ whole genome shotgun (WGS) entry which is preliminary data.</text>
</comment>
<evidence type="ECO:0008006" key="7">
    <source>
        <dbReference type="Google" id="ProtNLM"/>
    </source>
</evidence>
<reference evidence="5 6" key="1">
    <citation type="submission" date="2016-04" db="EMBL/GenBank/DDBJ databases">
        <title>Draft Genome Assembly of the Bloom-forming Cyanobacterium Nodularia spumigena Strain CENA596 in Shrimp Production Ponds.</title>
        <authorList>
            <person name="Popin R.V."/>
            <person name="Rigonato J."/>
            <person name="Abreu V.A."/>
            <person name="Andreote A.P."/>
            <person name="Silveira S.B."/>
            <person name="Odebrecht C."/>
            <person name="Fiore M.F."/>
        </authorList>
    </citation>
    <scope>NUCLEOTIDE SEQUENCE [LARGE SCALE GENOMIC DNA]</scope>
    <source>
        <strain evidence="5 6">CENA596</strain>
    </source>
</reference>
<keyword evidence="3" id="KW-1133">Transmembrane helix</keyword>
<dbReference type="GO" id="GO:0006417">
    <property type="term" value="P:regulation of translation"/>
    <property type="evidence" value="ECO:0007669"/>
    <property type="project" value="TreeGrafter"/>
</dbReference>
<keyword evidence="4" id="KW-0472">Membrane</keyword>
<dbReference type="Proteomes" id="UP000076555">
    <property type="component" value="Unassembled WGS sequence"/>
</dbReference>
<evidence type="ECO:0000313" key="6">
    <source>
        <dbReference type="Proteomes" id="UP000076555"/>
    </source>
</evidence>
<keyword evidence="2" id="KW-0812">Transmembrane</keyword>
<evidence type="ECO:0000256" key="1">
    <source>
        <dbReference type="ARBA" id="ARBA00004167"/>
    </source>
</evidence>
<evidence type="ECO:0000256" key="2">
    <source>
        <dbReference type="ARBA" id="ARBA00022692"/>
    </source>
</evidence>
<accession>A0A166I302</accession>
<dbReference type="EMBL" id="LWAJ01000281">
    <property type="protein sequence ID" value="KZL47797.1"/>
    <property type="molecule type" value="Genomic_DNA"/>
</dbReference>
<evidence type="ECO:0000256" key="3">
    <source>
        <dbReference type="ARBA" id="ARBA00022989"/>
    </source>
</evidence>
<evidence type="ECO:0000256" key="4">
    <source>
        <dbReference type="ARBA" id="ARBA00023136"/>
    </source>
</evidence>
<name>A0A166I302_NODSP</name>